<dbReference type="HOGENOM" id="CLU_041018_2_0_9"/>
<evidence type="ECO:0000256" key="7">
    <source>
        <dbReference type="ARBA" id="ARBA00022989"/>
    </source>
</evidence>
<keyword evidence="8 11" id="KW-0406">Ion transport</keyword>
<protein>
    <recommendedName>
        <fullName evidence="11">ATP synthase subunit a</fullName>
    </recommendedName>
    <alternativeName>
        <fullName evidence="11">ATP synthase F0 sector subunit a</fullName>
    </alternativeName>
    <alternativeName>
        <fullName evidence="11">F-ATPase subunit 6</fullName>
    </alternativeName>
</protein>
<dbReference type="RefSeq" id="WP_015557834.1">
    <property type="nucleotide sequence ID" value="NC_021039.1"/>
</dbReference>
<dbReference type="OrthoDB" id="9789241at2"/>
<feature type="transmembrane region" description="Helical" evidence="11">
    <location>
        <begin position="180"/>
        <end position="198"/>
    </location>
</feature>
<dbReference type="EMBL" id="FP929052">
    <property type="protein sequence ID" value="CBL16927.1"/>
    <property type="molecule type" value="Genomic_DNA"/>
</dbReference>
<evidence type="ECO:0000256" key="10">
    <source>
        <dbReference type="ARBA" id="ARBA00023310"/>
    </source>
</evidence>
<dbReference type="CDD" id="cd00310">
    <property type="entry name" value="ATP-synt_Fo_a_6"/>
    <property type="match status" value="1"/>
</dbReference>
<dbReference type="GO" id="GO:0016787">
    <property type="term" value="F:hydrolase activity"/>
    <property type="evidence" value="ECO:0007669"/>
    <property type="project" value="UniProtKB-KW"/>
</dbReference>
<dbReference type="HAMAP" id="MF_01393">
    <property type="entry name" value="ATP_synth_a_bact"/>
    <property type="match status" value="1"/>
</dbReference>
<dbReference type="KEGG" id="rch:RUM_07290"/>
<dbReference type="InterPro" id="IPR000568">
    <property type="entry name" value="ATP_synth_F0_asu"/>
</dbReference>
<dbReference type="GO" id="GO:0005886">
    <property type="term" value="C:plasma membrane"/>
    <property type="evidence" value="ECO:0007669"/>
    <property type="project" value="UniProtKB-SubCell"/>
</dbReference>
<dbReference type="Pfam" id="PF00119">
    <property type="entry name" value="ATP-synt_A"/>
    <property type="match status" value="1"/>
</dbReference>
<dbReference type="PANTHER" id="PTHR42823">
    <property type="entry name" value="ATP SYNTHASE SUBUNIT A, CHLOROPLASTIC"/>
    <property type="match status" value="1"/>
</dbReference>
<keyword evidence="13" id="KW-1185">Reference proteome</keyword>
<dbReference type="InterPro" id="IPR035908">
    <property type="entry name" value="F0_ATP_A_sf"/>
</dbReference>
<name>D4LBD2_RUMC1</name>
<keyword evidence="11" id="KW-1003">Cell membrane</keyword>
<sequence length="252" mass="27378">MKLSDFLTGVKEVEVNGPKVITSFTIPGIDLTINLTETIVVGWIVILILLAVILFLTHNMQVRAVTKRQAIAEMLVETVENLVDSSMGKKFRSFAPYIATIFVFSCFGSLISLIGLRPVTGDFNTTFCWGLMTFVLVERAKIKTSGIGGFLKGFFEPIPLMLPLNLLSEAATPVSMGFRHFGNVAGGMIITSLLYFALTAASTALGLAVPVLTVGIPALLSVYFDLFTGFMQAFIFIMLTMAYLDSAFGSEE</sequence>
<comment type="subunit">
    <text evidence="11">F-type ATPases have 2 components, CF(1) - the catalytic core - and CF(0) - the membrane proton channel. CF(1) has five subunits: alpha(3), beta(3), gamma(1), delta(1), epsilon(1). CF(0) has three main subunits: a(1), b(2) and c(9-12). The alpha and beta chains form an alternating ring which encloses part of the gamma chain. CF(1) is attached to CF(0) by a central stalk formed by the gamma and epsilon chains, while a peripheral stalk is formed by the delta and b chains.</text>
</comment>
<dbReference type="BioCyc" id="RCHA213810:RUM_RS03510-MONOMER"/>
<accession>D4LBD2</accession>
<dbReference type="GO" id="GO:0042777">
    <property type="term" value="P:proton motive force-driven plasma membrane ATP synthesis"/>
    <property type="evidence" value="ECO:0007669"/>
    <property type="project" value="TreeGrafter"/>
</dbReference>
<dbReference type="STRING" id="213810.RUM_07290"/>
<keyword evidence="5 11" id="KW-0812">Transmembrane</keyword>
<dbReference type="GO" id="GO:0046933">
    <property type="term" value="F:proton-transporting ATP synthase activity, rotational mechanism"/>
    <property type="evidence" value="ECO:0007669"/>
    <property type="project" value="UniProtKB-UniRule"/>
</dbReference>
<keyword evidence="12" id="KW-0378">Hydrolase</keyword>
<dbReference type="PATRIC" id="fig|213810.4.peg.621"/>
<evidence type="ECO:0000256" key="6">
    <source>
        <dbReference type="ARBA" id="ARBA00022781"/>
    </source>
</evidence>
<keyword evidence="7 11" id="KW-1133">Transmembrane helix</keyword>
<keyword evidence="6 11" id="KW-0375">Hydrogen ion transport</keyword>
<reference evidence="12" key="1">
    <citation type="submission" date="2010-03" db="EMBL/GenBank/DDBJ databases">
        <title>The genome sequence of Ruminococcus sp. 18P13.</title>
        <authorList>
            <consortium name="metaHIT consortium -- http://www.metahit.eu/"/>
            <person name="Pajon A."/>
            <person name="Turner K."/>
            <person name="Parkhill J."/>
            <person name="Bernalier A."/>
        </authorList>
    </citation>
    <scope>NUCLEOTIDE SEQUENCE [LARGE SCALE GENOMIC DNA]</scope>
    <source>
        <strain evidence="12">Type strain: 18P13</strain>
    </source>
</reference>
<dbReference type="PANTHER" id="PTHR42823:SF3">
    <property type="entry name" value="ATP SYNTHASE SUBUNIT A, CHLOROPLASTIC"/>
    <property type="match status" value="1"/>
</dbReference>
<dbReference type="Gene3D" id="1.20.120.220">
    <property type="entry name" value="ATP synthase, F0 complex, subunit A"/>
    <property type="match status" value="1"/>
</dbReference>
<dbReference type="GO" id="GO:0045259">
    <property type="term" value="C:proton-transporting ATP synthase complex"/>
    <property type="evidence" value="ECO:0007669"/>
    <property type="project" value="UniProtKB-KW"/>
</dbReference>
<keyword evidence="9 11" id="KW-0472">Membrane</keyword>
<dbReference type="PRINTS" id="PR00123">
    <property type="entry name" value="ATPASEA"/>
</dbReference>
<proteinExistence type="inferred from homology"/>
<keyword evidence="4 11" id="KW-0138">CF(0)</keyword>
<dbReference type="InterPro" id="IPR045082">
    <property type="entry name" value="ATP_syn_F0_a_bact/chloroplast"/>
</dbReference>
<evidence type="ECO:0000256" key="9">
    <source>
        <dbReference type="ARBA" id="ARBA00023136"/>
    </source>
</evidence>
<comment type="similarity">
    <text evidence="2 11">Belongs to the ATPase A chain family.</text>
</comment>
<dbReference type="GeneID" id="83155522"/>
<feature type="transmembrane region" description="Helical" evidence="11">
    <location>
        <begin position="94"/>
        <end position="115"/>
    </location>
</feature>
<dbReference type="SUPFAM" id="SSF81336">
    <property type="entry name" value="F1F0 ATP synthase subunit A"/>
    <property type="match status" value="1"/>
</dbReference>
<evidence type="ECO:0000313" key="13">
    <source>
        <dbReference type="Proteomes" id="UP000007054"/>
    </source>
</evidence>
<evidence type="ECO:0000256" key="8">
    <source>
        <dbReference type="ARBA" id="ARBA00023065"/>
    </source>
</evidence>
<reference evidence="12" key="2">
    <citation type="submission" date="2010-03" db="EMBL/GenBank/DDBJ databases">
        <authorList>
            <person name="Pajon A."/>
        </authorList>
    </citation>
    <scope>NUCLEOTIDE SEQUENCE</scope>
    <source>
        <strain evidence="12">Type strain: 18P13</strain>
    </source>
</reference>
<organism evidence="12 13">
    <name type="scientific">Ruminococcus champanellensis (strain DSM 18848 / JCM 17042 / KCTC 15320 / 18P13)</name>
    <dbReference type="NCBI Taxonomy" id="213810"/>
    <lineage>
        <taxon>Bacteria</taxon>
        <taxon>Bacillati</taxon>
        <taxon>Bacillota</taxon>
        <taxon>Clostridia</taxon>
        <taxon>Eubacteriales</taxon>
        <taxon>Oscillospiraceae</taxon>
        <taxon>Ruminococcus</taxon>
    </lineage>
</organism>
<dbReference type="Proteomes" id="UP000007054">
    <property type="component" value="Chromosome"/>
</dbReference>
<evidence type="ECO:0000256" key="4">
    <source>
        <dbReference type="ARBA" id="ARBA00022547"/>
    </source>
</evidence>
<feature type="transmembrane region" description="Helical" evidence="11">
    <location>
        <begin position="230"/>
        <end position="248"/>
    </location>
</feature>
<evidence type="ECO:0000313" key="12">
    <source>
        <dbReference type="EMBL" id="CBL16927.1"/>
    </source>
</evidence>
<gene>
    <name evidence="11" type="primary">atpB</name>
    <name evidence="12" type="ordered locus">RUM_07290</name>
</gene>
<keyword evidence="3 11" id="KW-0813">Transport</keyword>
<evidence type="ECO:0000256" key="5">
    <source>
        <dbReference type="ARBA" id="ARBA00022692"/>
    </source>
</evidence>
<comment type="function">
    <text evidence="11">Key component of the proton channel; it plays a direct role in the translocation of protons across the membrane.</text>
</comment>
<evidence type="ECO:0000256" key="3">
    <source>
        <dbReference type="ARBA" id="ARBA00022448"/>
    </source>
</evidence>
<evidence type="ECO:0000256" key="11">
    <source>
        <dbReference type="HAMAP-Rule" id="MF_01393"/>
    </source>
</evidence>
<comment type="subcellular location">
    <subcellularLocation>
        <location evidence="11">Cell membrane</location>
        <topology evidence="11">Multi-pass membrane protein</topology>
    </subcellularLocation>
    <subcellularLocation>
        <location evidence="1">Membrane</location>
        <topology evidence="1">Multi-pass membrane protein</topology>
    </subcellularLocation>
</comment>
<dbReference type="AlphaFoldDB" id="D4LBD2"/>
<evidence type="ECO:0000256" key="2">
    <source>
        <dbReference type="ARBA" id="ARBA00006810"/>
    </source>
</evidence>
<keyword evidence="10 11" id="KW-0066">ATP synthesis</keyword>
<feature type="transmembrane region" description="Helical" evidence="11">
    <location>
        <begin position="40"/>
        <end position="58"/>
    </location>
</feature>
<evidence type="ECO:0000256" key="1">
    <source>
        <dbReference type="ARBA" id="ARBA00004141"/>
    </source>
</evidence>